<dbReference type="Gene3D" id="1.20.1280.140">
    <property type="match status" value="1"/>
</dbReference>
<reference evidence="2 3" key="1">
    <citation type="submission" date="2019-07" db="EMBL/GenBank/DDBJ databases">
        <title>Finished genome of Venturia effusa.</title>
        <authorList>
            <person name="Young C.A."/>
            <person name="Cox M.P."/>
            <person name="Ganley A.R.D."/>
            <person name="David W.J."/>
        </authorList>
    </citation>
    <scope>NUCLEOTIDE SEQUENCE [LARGE SCALE GENOMIC DNA]</scope>
    <source>
        <strain evidence="3">albino</strain>
    </source>
</reference>
<dbReference type="OrthoDB" id="2422134at2759"/>
<organism evidence="2 3">
    <name type="scientific">Venturia effusa</name>
    <dbReference type="NCBI Taxonomy" id="50376"/>
    <lineage>
        <taxon>Eukaryota</taxon>
        <taxon>Fungi</taxon>
        <taxon>Dikarya</taxon>
        <taxon>Ascomycota</taxon>
        <taxon>Pezizomycotina</taxon>
        <taxon>Dothideomycetes</taxon>
        <taxon>Pleosporomycetidae</taxon>
        <taxon>Venturiales</taxon>
        <taxon>Venturiaceae</taxon>
        <taxon>Venturia</taxon>
    </lineage>
</organism>
<evidence type="ECO:0000256" key="1">
    <source>
        <dbReference type="SAM" id="MobiDB-lite"/>
    </source>
</evidence>
<feature type="region of interest" description="Disordered" evidence="1">
    <location>
        <begin position="166"/>
        <end position="193"/>
    </location>
</feature>
<dbReference type="AlphaFoldDB" id="A0A517LKS3"/>
<keyword evidence="3" id="KW-1185">Reference proteome</keyword>
<dbReference type="Proteomes" id="UP000316270">
    <property type="component" value="Chromosome 15"/>
</dbReference>
<proteinExistence type="predicted"/>
<dbReference type="Pfam" id="PF12296">
    <property type="entry name" value="HsbA"/>
    <property type="match status" value="1"/>
</dbReference>
<dbReference type="PANTHER" id="PTHR38123">
    <property type="entry name" value="CELL WALL SERINE-THREONINE-RICH GALACTOMANNOPROTEIN MP1 (AFU_ORTHOLOGUE AFUA_4G03240)"/>
    <property type="match status" value="1"/>
</dbReference>
<evidence type="ECO:0008006" key="4">
    <source>
        <dbReference type="Google" id="ProtNLM"/>
    </source>
</evidence>
<sequence length="256" mass="25212">MRFATFAFATGAIAQITVITPIVEKILTDIGTLKTAVQGYTSGEGADILAAGKTLFGDINSGVTAAKGSSELSQTDAVQLTTPIQGLQSATEDVVKGLTAKKCALASAGKATDVLSNLQDQMTASKALSDAITSMVPQSLQTVASSLSSGITAALQGGIDSFKDTSSCGGSSSSAPPSSPAAAPSKQTPSAASYDTTAIAKNGSSVTPIVTPKNSTAAGNGTSPVPLTYNGAASTANNVPVYAGILAMAALFGAAL</sequence>
<dbReference type="EMBL" id="CP042199">
    <property type="protein sequence ID" value="QDS76245.1"/>
    <property type="molecule type" value="Genomic_DNA"/>
</dbReference>
<accession>A0A517LKS3</accession>
<name>A0A517LKS3_9PEZI</name>
<dbReference type="STRING" id="50376.A0A517LKS3"/>
<dbReference type="PANTHER" id="PTHR38123:SF6">
    <property type="entry name" value="CELL WALL SERINE-THREONINE-RICH GALACTOMANNOPROTEIN MP1 (AFU_ORTHOLOGUE AFUA_4G03240)"/>
    <property type="match status" value="1"/>
</dbReference>
<gene>
    <name evidence="2" type="ORF">FKW77_000809</name>
</gene>
<evidence type="ECO:0000313" key="2">
    <source>
        <dbReference type="EMBL" id="QDS76245.1"/>
    </source>
</evidence>
<evidence type="ECO:0000313" key="3">
    <source>
        <dbReference type="Proteomes" id="UP000316270"/>
    </source>
</evidence>
<dbReference type="GO" id="GO:0005576">
    <property type="term" value="C:extracellular region"/>
    <property type="evidence" value="ECO:0007669"/>
    <property type="project" value="TreeGrafter"/>
</dbReference>
<dbReference type="InterPro" id="IPR021054">
    <property type="entry name" value="Cell_wall_mannoprotein_1"/>
</dbReference>
<protein>
    <recommendedName>
        <fullName evidence="4">Cell wall protein</fullName>
    </recommendedName>
</protein>